<accession>A0A3E0I8V8</accession>
<dbReference type="EMBL" id="QUNS01000002">
    <property type="protein sequence ID" value="REH54956.1"/>
    <property type="molecule type" value="Genomic_DNA"/>
</dbReference>
<sequence length="378" mass="41558">MSKTFYFYKGDIDSVPYDFAPSTKLNDIRKELVAKGFMTASESTNNFRFINYQNSGLKYEDMVVGIGTEQFIPLDAISGINDQAYLTNVNKTKAVDLIGFNTNWWFDRYMSCKMTLNTIDPEAQTANKGKFQPFMLTNVKTANPNLPGVTMDNVVVCEKGSIVQFNISSWGSAGYGYKIKPISGAPINSENLYITFTTCPTNGGNYANSSLRRYFSKNESQNNSTIKVVATESLNLGGKTLNYMKFSIKTWKVTSYKSGGKTYKCDLPLPVAQQKAPSNLMARSIKADVGTASVPPYNKLVNADESVVPGGTIEPGTTVPSGQQSTQNIGTIYNVKESQDPGNIIGEVIFYIFVFKSHEDAVAVFGKMNDINPSVWGS</sequence>
<evidence type="ECO:0000313" key="2">
    <source>
        <dbReference type="Proteomes" id="UP000256884"/>
    </source>
</evidence>
<dbReference type="AlphaFoldDB" id="A0A3E0I8V8"/>
<gene>
    <name evidence="1" type="ORF">C7448_102489</name>
</gene>
<protein>
    <submittedName>
        <fullName evidence="1">Uncharacterized protein</fullName>
    </submittedName>
</protein>
<dbReference type="Proteomes" id="UP000256884">
    <property type="component" value="Unassembled WGS sequence"/>
</dbReference>
<keyword evidence="2" id="KW-1185">Reference proteome</keyword>
<proteinExistence type="predicted"/>
<name>A0A3E0I8V8_9FLAO</name>
<evidence type="ECO:0000313" key="1">
    <source>
        <dbReference type="EMBL" id="REH54956.1"/>
    </source>
</evidence>
<comment type="caution">
    <text evidence="1">The sequence shown here is derived from an EMBL/GenBank/DDBJ whole genome shotgun (WGS) entry which is preliminary data.</text>
</comment>
<dbReference type="RefSeq" id="WP_115900583.1">
    <property type="nucleotide sequence ID" value="NZ_QUNS01000002.1"/>
</dbReference>
<dbReference type="OrthoDB" id="1410315at2"/>
<organism evidence="1 2">
    <name type="scientific">Tenacibaculum gallaicum</name>
    <dbReference type="NCBI Taxonomy" id="561505"/>
    <lineage>
        <taxon>Bacteria</taxon>
        <taxon>Pseudomonadati</taxon>
        <taxon>Bacteroidota</taxon>
        <taxon>Flavobacteriia</taxon>
        <taxon>Flavobacteriales</taxon>
        <taxon>Flavobacteriaceae</taxon>
        <taxon>Tenacibaculum</taxon>
    </lineage>
</organism>
<reference evidence="1 2" key="1">
    <citation type="submission" date="2018-08" db="EMBL/GenBank/DDBJ databases">
        <title>Genomic Encyclopedia of Type Strains, Phase IV (KMG-IV): sequencing the most valuable type-strain genomes for metagenomic binning, comparative biology and taxonomic classification.</title>
        <authorList>
            <person name="Goeker M."/>
        </authorList>
    </citation>
    <scope>NUCLEOTIDE SEQUENCE [LARGE SCALE GENOMIC DNA]</scope>
    <source>
        <strain evidence="1 2">DSM 18841</strain>
    </source>
</reference>